<evidence type="ECO:0000313" key="1">
    <source>
        <dbReference type="EMBL" id="KAI4337336.1"/>
    </source>
</evidence>
<keyword evidence="2" id="KW-1185">Reference proteome</keyword>
<organism evidence="1 2">
    <name type="scientific">Bauhinia variegata</name>
    <name type="common">Purple orchid tree</name>
    <name type="synonym">Phanera variegata</name>
    <dbReference type="NCBI Taxonomy" id="167791"/>
    <lineage>
        <taxon>Eukaryota</taxon>
        <taxon>Viridiplantae</taxon>
        <taxon>Streptophyta</taxon>
        <taxon>Embryophyta</taxon>
        <taxon>Tracheophyta</taxon>
        <taxon>Spermatophyta</taxon>
        <taxon>Magnoliopsida</taxon>
        <taxon>eudicotyledons</taxon>
        <taxon>Gunneridae</taxon>
        <taxon>Pentapetalae</taxon>
        <taxon>rosids</taxon>
        <taxon>fabids</taxon>
        <taxon>Fabales</taxon>
        <taxon>Fabaceae</taxon>
        <taxon>Cercidoideae</taxon>
        <taxon>Cercideae</taxon>
        <taxon>Bauhiniinae</taxon>
        <taxon>Bauhinia</taxon>
    </lineage>
</organism>
<comment type="caution">
    <text evidence="1">The sequence shown here is derived from an EMBL/GenBank/DDBJ whole genome shotgun (WGS) entry which is preliminary data.</text>
</comment>
<dbReference type="EMBL" id="CM039431">
    <property type="protein sequence ID" value="KAI4337336.1"/>
    <property type="molecule type" value="Genomic_DNA"/>
</dbReference>
<name>A0ACB9NQC5_BAUVA</name>
<gene>
    <name evidence="1" type="ORF">L6164_015767</name>
</gene>
<evidence type="ECO:0000313" key="2">
    <source>
        <dbReference type="Proteomes" id="UP000828941"/>
    </source>
</evidence>
<proteinExistence type="predicted"/>
<accession>A0ACB9NQC5</accession>
<reference evidence="1 2" key="1">
    <citation type="journal article" date="2022" name="DNA Res.">
        <title>Chromosomal-level genome assembly of the orchid tree Bauhinia variegata (Leguminosae; Cercidoideae) supports the allotetraploid origin hypothesis of Bauhinia.</title>
        <authorList>
            <person name="Zhong Y."/>
            <person name="Chen Y."/>
            <person name="Zheng D."/>
            <person name="Pang J."/>
            <person name="Liu Y."/>
            <person name="Luo S."/>
            <person name="Meng S."/>
            <person name="Qian L."/>
            <person name="Wei D."/>
            <person name="Dai S."/>
            <person name="Zhou R."/>
        </authorList>
    </citation>
    <scope>NUCLEOTIDE SEQUENCE [LARGE SCALE GENOMIC DNA]</scope>
    <source>
        <strain evidence="1">BV-YZ2020</strain>
    </source>
</reference>
<dbReference type="Proteomes" id="UP000828941">
    <property type="component" value="Chromosome 6"/>
</dbReference>
<sequence length="171" mass="17971">MKSELGQLVRLRPRVPESESQDFLVQLGAVETVKMSRREIGTAGRATISTFREENRANDVWSQGLAVALSMDHQVLAGAEAHLPSLPVPMSVPATGIAPSPTVEPTTSPAAPAASTVTGYAPGLDATSITSLIEWNATGATRQGTPAAPGPHIHPRFSACIRSAAQEHNYP</sequence>
<protein>
    <submittedName>
        <fullName evidence="1">Uncharacterized protein</fullName>
    </submittedName>
</protein>